<evidence type="ECO:0000256" key="1">
    <source>
        <dbReference type="ARBA" id="ARBA00022614"/>
    </source>
</evidence>
<sequence>MERILKLFNNKLRTLPDSIGNLKNLNQLNLYDNHYFSELPNSIGNLENLEILSLGSTNLRSLPESTENKVNLLMNMNISRYSFRNYSSDWYRNVTNQSLKHWSCPTPDFDNYLRVISFDLSGKNLKHIPFGAYLIKSEVLYISNS</sequence>
<evidence type="ECO:0000313" key="4">
    <source>
        <dbReference type="Proteomes" id="UP000193920"/>
    </source>
</evidence>
<dbReference type="PANTHER" id="PTHR48051:SF46">
    <property type="entry name" value="LEUCINE RICH REPEAT-CONTAINING DOMAIN PROTEIN"/>
    <property type="match status" value="1"/>
</dbReference>
<dbReference type="InterPro" id="IPR032675">
    <property type="entry name" value="LRR_dom_sf"/>
</dbReference>
<organism evidence="3 4">
    <name type="scientific">Neocallimastix californiae</name>
    <dbReference type="NCBI Taxonomy" id="1754190"/>
    <lineage>
        <taxon>Eukaryota</taxon>
        <taxon>Fungi</taxon>
        <taxon>Fungi incertae sedis</taxon>
        <taxon>Chytridiomycota</taxon>
        <taxon>Chytridiomycota incertae sedis</taxon>
        <taxon>Neocallimastigomycetes</taxon>
        <taxon>Neocallimastigales</taxon>
        <taxon>Neocallimastigaceae</taxon>
        <taxon>Neocallimastix</taxon>
    </lineage>
</organism>
<protein>
    <recommendedName>
        <fullName evidence="5">L domain-like protein</fullName>
    </recommendedName>
</protein>
<dbReference type="PANTHER" id="PTHR48051">
    <property type="match status" value="1"/>
</dbReference>
<evidence type="ECO:0000256" key="2">
    <source>
        <dbReference type="ARBA" id="ARBA00022737"/>
    </source>
</evidence>
<reference evidence="3 4" key="1">
    <citation type="submission" date="2016-08" db="EMBL/GenBank/DDBJ databases">
        <title>A Parts List for Fungal Cellulosomes Revealed by Comparative Genomics.</title>
        <authorList>
            <consortium name="DOE Joint Genome Institute"/>
            <person name="Haitjema C.H."/>
            <person name="Gilmore S.P."/>
            <person name="Henske J.K."/>
            <person name="Solomon K.V."/>
            <person name="De Groot R."/>
            <person name="Kuo A."/>
            <person name="Mondo S.J."/>
            <person name="Salamov A.A."/>
            <person name="Labutti K."/>
            <person name="Zhao Z."/>
            <person name="Chiniquy J."/>
            <person name="Barry K."/>
            <person name="Brewer H.M."/>
            <person name="Purvine S.O."/>
            <person name="Wright A.T."/>
            <person name="Boxma B."/>
            <person name="Van Alen T."/>
            <person name="Hackstein J.H."/>
            <person name="Baker S.E."/>
            <person name="Grigoriev I.V."/>
            <person name="O'Malley M.A."/>
        </authorList>
    </citation>
    <scope>NUCLEOTIDE SEQUENCE [LARGE SCALE GENOMIC DNA]</scope>
    <source>
        <strain evidence="3 4">G1</strain>
    </source>
</reference>
<evidence type="ECO:0008006" key="5">
    <source>
        <dbReference type="Google" id="ProtNLM"/>
    </source>
</evidence>
<gene>
    <name evidence="3" type="ORF">LY90DRAFT_640854</name>
</gene>
<keyword evidence="2" id="KW-0677">Repeat</keyword>
<dbReference type="AlphaFoldDB" id="A0A1Y2E575"/>
<dbReference type="STRING" id="1754190.A0A1Y2E575"/>
<dbReference type="OrthoDB" id="5584805at2759"/>
<comment type="caution">
    <text evidence="3">The sequence shown here is derived from an EMBL/GenBank/DDBJ whole genome shotgun (WGS) entry which is preliminary data.</text>
</comment>
<dbReference type="GO" id="GO:0005737">
    <property type="term" value="C:cytoplasm"/>
    <property type="evidence" value="ECO:0007669"/>
    <property type="project" value="TreeGrafter"/>
</dbReference>
<dbReference type="InterPro" id="IPR050216">
    <property type="entry name" value="LRR_domain-containing"/>
</dbReference>
<name>A0A1Y2E575_9FUNG</name>
<dbReference type="EMBL" id="MCOG01000050">
    <property type="protein sequence ID" value="ORY66689.1"/>
    <property type="molecule type" value="Genomic_DNA"/>
</dbReference>
<keyword evidence="1" id="KW-0433">Leucine-rich repeat</keyword>
<keyword evidence="4" id="KW-1185">Reference proteome</keyword>
<proteinExistence type="predicted"/>
<dbReference type="Proteomes" id="UP000193920">
    <property type="component" value="Unassembled WGS sequence"/>
</dbReference>
<evidence type="ECO:0000313" key="3">
    <source>
        <dbReference type="EMBL" id="ORY66689.1"/>
    </source>
</evidence>
<dbReference type="Gene3D" id="3.80.10.10">
    <property type="entry name" value="Ribonuclease Inhibitor"/>
    <property type="match status" value="1"/>
</dbReference>
<dbReference type="SUPFAM" id="SSF52058">
    <property type="entry name" value="L domain-like"/>
    <property type="match status" value="1"/>
</dbReference>
<accession>A0A1Y2E575</accession>